<feature type="domain" description="Putative sensor" evidence="2">
    <location>
        <begin position="14"/>
        <end position="200"/>
    </location>
</feature>
<evidence type="ECO:0000313" key="3">
    <source>
        <dbReference type="EMBL" id="PRX59750.1"/>
    </source>
</evidence>
<keyword evidence="1" id="KW-0812">Transmembrane</keyword>
<evidence type="ECO:0000256" key="1">
    <source>
        <dbReference type="SAM" id="Phobius"/>
    </source>
</evidence>
<reference evidence="3 4" key="1">
    <citation type="submission" date="2018-03" db="EMBL/GenBank/DDBJ databases">
        <title>Genomic Encyclopedia of Type Strains, Phase III (KMG-III): the genomes of soil and plant-associated and newly described type strains.</title>
        <authorList>
            <person name="Whitman W."/>
        </authorList>
    </citation>
    <scope>NUCLEOTIDE SEQUENCE [LARGE SCALE GENOMIC DNA]</scope>
    <source>
        <strain evidence="3 4">CGMCC 4.7104</strain>
    </source>
</reference>
<sequence length="216" mass="21900">MTSLRRRLATDTRYALLGLPVAMAHFCVAVAGIAAGAGGAVAFVGLPILSGAAAVARSLSDVERVALPGVLGRSVARPSYTAVPAGAGWFRRLMNPLTSGQACLDLLYGIVAFPFSLAAAVVTLVWWAGAIAGLTFPVYGWILARIPGNDRALPELLGLGTGDLAFIGVNTAVGVLFALTLVPVVRTAALVKASLGQAMLTRASYTPAGVAGLTAG</sequence>
<dbReference type="InterPro" id="IPR025828">
    <property type="entry name" value="Put_sensor_dom"/>
</dbReference>
<dbReference type="EMBL" id="PVNG01000019">
    <property type="protein sequence ID" value="PRX59750.1"/>
    <property type="molecule type" value="Genomic_DNA"/>
</dbReference>
<feature type="transmembrane region" description="Helical" evidence="1">
    <location>
        <begin position="117"/>
        <end position="144"/>
    </location>
</feature>
<gene>
    <name evidence="3" type="ORF">B0I32_119193</name>
</gene>
<evidence type="ECO:0000259" key="2">
    <source>
        <dbReference type="Pfam" id="PF13796"/>
    </source>
</evidence>
<evidence type="ECO:0000313" key="4">
    <source>
        <dbReference type="Proteomes" id="UP000238312"/>
    </source>
</evidence>
<keyword evidence="1" id="KW-1133">Transmembrane helix</keyword>
<feature type="transmembrane region" description="Helical" evidence="1">
    <location>
        <begin position="164"/>
        <end position="185"/>
    </location>
</feature>
<accession>A0A2T0MP35</accession>
<dbReference type="AlphaFoldDB" id="A0A2T0MP35"/>
<feature type="transmembrane region" description="Helical" evidence="1">
    <location>
        <begin position="12"/>
        <end position="34"/>
    </location>
</feature>
<name>A0A2T0MP35_9ACTN</name>
<comment type="caution">
    <text evidence="3">The sequence shown here is derived from an EMBL/GenBank/DDBJ whole genome shotgun (WGS) entry which is preliminary data.</text>
</comment>
<dbReference type="Pfam" id="PF13796">
    <property type="entry name" value="Sensor"/>
    <property type="match status" value="1"/>
</dbReference>
<proteinExistence type="predicted"/>
<dbReference type="RefSeq" id="WP_106247950.1">
    <property type="nucleotide sequence ID" value="NZ_PVNG01000019.1"/>
</dbReference>
<protein>
    <submittedName>
        <fullName evidence="3">Putative sensor protein</fullName>
    </submittedName>
</protein>
<dbReference type="Proteomes" id="UP000238312">
    <property type="component" value="Unassembled WGS sequence"/>
</dbReference>
<keyword evidence="4" id="KW-1185">Reference proteome</keyword>
<dbReference type="OrthoDB" id="5183772at2"/>
<organism evidence="3 4">
    <name type="scientific">Nonomuraea fuscirosea</name>
    <dbReference type="NCBI Taxonomy" id="1291556"/>
    <lineage>
        <taxon>Bacteria</taxon>
        <taxon>Bacillati</taxon>
        <taxon>Actinomycetota</taxon>
        <taxon>Actinomycetes</taxon>
        <taxon>Streptosporangiales</taxon>
        <taxon>Streptosporangiaceae</taxon>
        <taxon>Nonomuraea</taxon>
    </lineage>
</organism>
<keyword evidence="1" id="KW-0472">Membrane</keyword>